<sequence>MKSIKIFVLLGIISILVLSPMYVASKTKTISGAITSVEAGNGSVGTTIKINIGSSKNIKEGDLGWVSKGSEVIAYIKIISVHSNSAIAIVTTHQHVVKVTSGLSVGFKVEVTETKPKSDKEKSEEWFKKGREQHKKEHYEEAVRSFTEAIKINPNYEEAYKNRAYSYSRMKKYTQAISDFKRALEINPNNEYYYWVLAVTYKNYEGTWHGTAKDYLRIGCEHGDSNCCRNYHWHLEDPGSYE</sequence>
<evidence type="ECO:0000313" key="5">
    <source>
        <dbReference type="Proteomes" id="UP000809273"/>
    </source>
</evidence>
<keyword evidence="2 3" id="KW-0802">TPR repeat</keyword>
<gene>
    <name evidence="4" type="ORF">JW984_10455</name>
</gene>
<dbReference type="InterPro" id="IPR013105">
    <property type="entry name" value="TPR_2"/>
</dbReference>
<dbReference type="Gene3D" id="1.25.40.10">
    <property type="entry name" value="Tetratricopeptide repeat domain"/>
    <property type="match status" value="1"/>
</dbReference>
<dbReference type="PANTHER" id="PTHR44943:SF8">
    <property type="entry name" value="TPR REPEAT-CONTAINING PROTEIN MJ0263"/>
    <property type="match status" value="1"/>
</dbReference>
<feature type="repeat" description="TPR" evidence="3">
    <location>
        <begin position="157"/>
        <end position="190"/>
    </location>
</feature>
<evidence type="ECO:0000256" key="2">
    <source>
        <dbReference type="ARBA" id="ARBA00022803"/>
    </source>
</evidence>
<dbReference type="Proteomes" id="UP000809273">
    <property type="component" value="Unassembled WGS sequence"/>
</dbReference>
<dbReference type="EMBL" id="JAFGIX010000054">
    <property type="protein sequence ID" value="MBN1573605.1"/>
    <property type="molecule type" value="Genomic_DNA"/>
</dbReference>
<organism evidence="4 5">
    <name type="scientific">Candidatus Zymogenus saltonus</name>
    <dbReference type="NCBI Taxonomy" id="2844893"/>
    <lineage>
        <taxon>Bacteria</taxon>
        <taxon>Deltaproteobacteria</taxon>
        <taxon>Candidatus Zymogenia</taxon>
        <taxon>Candidatus Zymogeniales</taxon>
        <taxon>Candidatus Zymogenaceae</taxon>
        <taxon>Candidatus Zymogenus</taxon>
    </lineage>
</organism>
<evidence type="ECO:0000256" key="1">
    <source>
        <dbReference type="ARBA" id="ARBA00022737"/>
    </source>
</evidence>
<dbReference type="InterPro" id="IPR011990">
    <property type="entry name" value="TPR-like_helical_dom_sf"/>
</dbReference>
<reference evidence="4" key="2">
    <citation type="submission" date="2021-01" db="EMBL/GenBank/DDBJ databases">
        <authorList>
            <person name="Hahn C.R."/>
            <person name="Youssef N.H."/>
            <person name="Elshahed M."/>
        </authorList>
    </citation>
    <scope>NUCLEOTIDE SEQUENCE</scope>
    <source>
        <strain evidence="4">Zod_Metabat.24</strain>
    </source>
</reference>
<dbReference type="SUPFAM" id="SSF48452">
    <property type="entry name" value="TPR-like"/>
    <property type="match status" value="1"/>
</dbReference>
<name>A0A9D8PQB9_9DELT</name>
<dbReference type="AlphaFoldDB" id="A0A9D8PQB9"/>
<dbReference type="PROSITE" id="PS50293">
    <property type="entry name" value="TPR_REGION"/>
    <property type="match status" value="1"/>
</dbReference>
<reference evidence="4" key="1">
    <citation type="journal article" date="2021" name="Environ. Microbiol.">
        <title>Genomic characterization of three novel Desulfobacterota classes expand the metabolic and phylogenetic diversity of the phylum.</title>
        <authorList>
            <person name="Murphy C.L."/>
            <person name="Biggerstaff J."/>
            <person name="Eichhorn A."/>
            <person name="Ewing E."/>
            <person name="Shahan R."/>
            <person name="Soriano D."/>
            <person name="Stewart S."/>
            <person name="VanMol K."/>
            <person name="Walker R."/>
            <person name="Walters P."/>
            <person name="Elshahed M.S."/>
            <person name="Youssef N.H."/>
        </authorList>
    </citation>
    <scope>NUCLEOTIDE SEQUENCE</scope>
    <source>
        <strain evidence="4">Zod_Metabat.24</strain>
    </source>
</reference>
<dbReference type="PANTHER" id="PTHR44943">
    <property type="entry name" value="CELLULOSE SYNTHASE OPERON PROTEIN C"/>
    <property type="match status" value="1"/>
</dbReference>
<dbReference type="InterPro" id="IPR051685">
    <property type="entry name" value="Ycf3/AcsC/BcsC/TPR_MFPF"/>
</dbReference>
<dbReference type="SMART" id="SM00028">
    <property type="entry name" value="TPR"/>
    <property type="match status" value="2"/>
</dbReference>
<keyword evidence="1" id="KW-0677">Repeat</keyword>
<accession>A0A9D8PQB9</accession>
<evidence type="ECO:0000256" key="3">
    <source>
        <dbReference type="PROSITE-ProRule" id="PRU00339"/>
    </source>
</evidence>
<comment type="caution">
    <text evidence="4">The sequence shown here is derived from an EMBL/GenBank/DDBJ whole genome shotgun (WGS) entry which is preliminary data.</text>
</comment>
<evidence type="ECO:0000313" key="4">
    <source>
        <dbReference type="EMBL" id="MBN1573605.1"/>
    </source>
</evidence>
<dbReference type="Pfam" id="PF07719">
    <property type="entry name" value="TPR_2"/>
    <property type="match status" value="1"/>
</dbReference>
<dbReference type="InterPro" id="IPR019734">
    <property type="entry name" value="TPR_rpt"/>
</dbReference>
<feature type="repeat" description="TPR" evidence="3">
    <location>
        <begin position="123"/>
        <end position="156"/>
    </location>
</feature>
<dbReference type="Pfam" id="PF00515">
    <property type="entry name" value="TPR_1"/>
    <property type="match status" value="1"/>
</dbReference>
<protein>
    <submittedName>
        <fullName evidence="4">Tetratricopeptide repeat protein</fullName>
    </submittedName>
</protein>
<dbReference type="PROSITE" id="PS50005">
    <property type="entry name" value="TPR"/>
    <property type="match status" value="2"/>
</dbReference>
<proteinExistence type="predicted"/>